<accession>A0AAW0XTT9</accession>
<evidence type="ECO:0000256" key="11">
    <source>
        <dbReference type="RuleBase" id="RU361143"/>
    </source>
</evidence>
<evidence type="ECO:0000256" key="7">
    <source>
        <dbReference type="ARBA" id="ARBA00022729"/>
    </source>
</evidence>
<dbReference type="GO" id="GO:0008250">
    <property type="term" value="C:oligosaccharyltransferase complex"/>
    <property type="evidence" value="ECO:0007669"/>
    <property type="project" value="UniProtKB-UniRule"/>
</dbReference>
<dbReference type="PANTHER" id="PTHR21049">
    <property type="entry name" value="RIBOPHORIN I"/>
    <property type="match status" value="1"/>
</dbReference>
<sequence length="107" mass="11711">MEVIVKVLVTLLVVAAGAAAATYDSINRDVINKKVDRKLDISSQLLKITNKITLENGGSGAVRSFLLAFTRQEKENLSYLNAQVAQSSSLEKLVFRSIGILNSTRWS</sequence>
<dbReference type="Proteomes" id="UP001445076">
    <property type="component" value="Unassembled WGS sequence"/>
</dbReference>
<evidence type="ECO:0000256" key="4">
    <source>
        <dbReference type="ARBA" id="ARBA00008905"/>
    </source>
</evidence>
<gene>
    <name evidence="12" type="ORF">OTU49_016611</name>
</gene>
<comment type="subcellular location">
    <subcellularLocation>
        <location evidence="2 11">Endoplasmic reticulum membrane</location>
        <topology evidence="2 11">Single-pass type I membrane protein</topology>
    </subcellularLocation>
</comment>
<name>A0AAW0XTT9_CHEQU</name>
<comment type="pathway">
    <text evidence="3 11">Protein modification; protein glycosylation.</text>
</comment>
<keyword evidence="7 11" id="KW-0732">Signal</keyword>
<keyword evidence="9" id="KW-1133">Transmembrane helix</keyword>
<evidence type="ECO:0000256" key="5">
    <source>
        <dbReference type="ARBA" id="ARBA00017611"/>
    </source>
</evidence>
<comment type="function">
    <text evidence="1 11">Subunit of the oligosaccharyl transferase (OST) complex that catalyzes the initial transfer of a defined glycan (Glc(3)Man(9)GlcNAc(2) in eukaryotes) from the lipid carrier dolichol-pyrophosphate to an asparagine residue within an Asn-X-Ser/Thr consensus motif in nascent polypeptide chains, the first step in protein N-glycosylation. N-glycosylation occurs cotranslationally and the complex associates with the Sec61 complex at the channel-forming translocon complex that mediates protein translocation across the endoplasmic reticulum (ER). All subunits are required for a maximal enzyme activity.</text>
</comment>
<evidence type="ECO:0000313" key="12">
    <source>
        <dbReference type="EMBL" id="KAK8747797.1"/>
    </source>
</evidence>
<evidence type="ECO:0000256" key="3">
    <source>
        <dbReference type="ARBA" id="ARBA00004922"/>
    </source>
</evidence>
<evidence type="ECO:0000256" key="10">
    <source>
        <dbReference type="ARBA" id="ARBA00023136"/>
    </source>
</evidence>
<evidence type="ECO:0000313" key="13">
    <source>
        <dbReference type="Proteomes" id="UP001445076"/>
    </source>
</evidence>
<feature type="chain" id="PRO_5043095678" description="Dolichyl-diphosphooligosaccharide--protein glycosyltransferase subunit 1" evidence="11">
    <location>
        <begin position="21"/>
        <end position="107"/>
    </location>
</feature>
<dbReference type="GO" id="GO:0018279">
    <property type="term" value="P:protein N-linked glycosylation via asparagine"/>
    <property type="evidence" value="ECO:0007669"/>
    <property type="project" value="TreeGrafter"/>
</dbReference>
<dbReference type="InterPro" id="IPR007676">
    <property type="entry name" value="Ribophorin_I"/>
</dbReference>
<keyword evidence="10" id="KW-0472">Membrane</keyword>
<feature type="signal peptide" evidence="11">
    <location>
        <begin position="1"/>
        <end position="20"/>
    </location>
</feature>
<keyword evidence="13" id="KW-1185">Reference proteome</keyword>
<evidence type="ECO:0000256" key="9">
    <source>
        <dbReference type="ARBA" id="ARBA00022989"/>
    </source>
</evidence>
<keyword evidence="8 11" id="KW-0256">Endoplasmic reticulum</keyword>
<dbReference type="AlphaFoldDB" id="A0AAW0XTT9"/>
<comment type="subunit">
    <text evidence="11">Component of the oligosaccharyltransferase (OST) complex.</text>
</comment>
<organism evidence="12 13">
    <name type="scientific">Cherax quadricarinatus</name>
    <name type="common">Australian red claw crayfish</name>
    <dbReference type="NCBI Taxonomy" id="27406"/>
    <lineage>
        <taxon>Eukaryota</taxon>
        <taxon>Metazoa</taxon>
        <taxon>Ecdysozoa</taxon>
        <taxon>Arthropoda</taxon>
        <taxon>Crustacea</taxon>
        <taxon>Multicrustacea</taxon>
        <taxon>Malacostraca</taxon>
        <taxon>Eumalacostraca</taxon>
        <taxon>Eucarida</taxon>
        <taxon>Decapoda</taxon>
        <taxon>Pleocyemata</taxon>
        <taxon>Astacidea</taxon>
        <taxon>Parastacoidea</taxon>
        <taxon>Parastacidae</taxon>
        <taxon>Cherax</taxon>
    </lineage>
</organism>
<evidence type="ECO:0000256" key="1">
    <source>
        <dbReference type="ARBA" id="ARBA00002791"/>
    </source>
</evidence>
<comment type="caution">
    <text evidence="12">The sequence shown here is derived from an EMBL/GenBank/DDBJ whole genome shotgun (WGS) entry which is preliminary data.</text>
</comment>
<evidence type="ECO:0000256" key="6">
    <source>
        <dbReference type="ARBA" id="ARBA00022692"/>
    </source>
</evidence>
<evidence type="ECO:0000256" key="2">
    <source>
        <dbReference type="ARBA" id="ARBA00004115"/>
    </source>
</evidence>
<dbReference type="Pfam" id="PF04597">
    <property type="entry name" value="Ribophorin_I"/>
    <property type="match status" value="1"/>
</dbReference>
<dbReference type="PANTHER" id="PTHR21049:SF0">
    <property type="entry name" value="DOLICHYL-DIPHOSPHOOLIGOSACCHARIDE--PROTEIN GLYCOSYLTRANSFERASE SUBUNIT 1"/>
    <property type="match status" value="1"/>
</dbReference>
<evidence type="ECO:0000256" key="8">
    <source>
        <dbReference type="ARBA" id="ARBA00022824"/>
    </source>
</evidence>
<reference evidence="12 13" key="1">
    <citation type="journal article" date="2024" name="BMC Genomics">
        <title>Genome assembly of redclaw crayfish (Cherax quadricarinatus) provides insights into its immune adaptation and hypoxia tolerance.</title>
        <authorList>
            <person name="Liu Z."/>
            <person name="Zheng J."/>
            <person name="Li H."/>
            <person name="Fang K."/>
            <person name="Wang S."/>
            <person name="He J."/>
            <person name="Zhou D."/>
            <person name="Weng S."/>
            <person name="Chi M."/>
            <person name="Gu Z."/>
            <person name="He J."/>
            <person name="Li F."/>
            <person name="Wang M."/>
        </authorList>
    </citation>
    <scope>NUCLEOTIDE SEQUENCE [LARGE SCALE GENOMIC DNA]</scope>
    <source>
        <strain evidence="12">ZL_2023a</strain>
    </source>
</reference>
<protein>
    <recommendedName>
        <fullName evidence="5 11">Dolichyl-diphosphooligosaccharide--protein glycosyltransferase subunit 1</fullName>
    </recommendedName>
</protein>
<keyword evidence="6" id="KW-0812">Transmembrane</keyword>
<comment type="similarity">
    <text evidence="4 11">Belongs to the OST1 family.</text>
</comment>
<dbReference type="EMBL" id="JARKIK010000014">
    <property type="protein sequence ID" value="KAK8747797.1"/>
    <property type="molecule type" value="Genomic_DNA"/>
</dbReference>
<proteinExistence type="inferred from homology"/>